<name>A0A5N3UMN3_MUNRE</name>
<dbReference type="PANTHER" id="PTHR47498">
    <property type="entry name" value="C-TYPE LECTIN DOMAIN FAMILY 2 MEMBER L"/>
    <property type="match status" value="1"/>
</dbReference>
<evidence type="ECO:0000313" key="2">
    <source>
        <dbReference type="EMBL" id="KAB0337936.1"/>
    </source>
</evidence>
<dbReference type="EMBL" id="VCEB01010584">
    <property type="protein sequence ID" value="KAB0337936.1"/>
    <property type="molecule type" value="Genomic_DNA"/>
</dbReference>
<dbReference type="AlphaFoldDB" id="A0A5N3UMN3"/>
<dbReference type="PANTHER" id="PTHR47498:SF1">
    <property type="entry name" value="C-TYPE LECTIN DOMAIN FAMILY 2 MEMBER L"/>
    <property type="match status" value="1"/>
</dbReference>
<reference evidence="2 3" key="1">
    <citation type="submission" date="2019-06" db="EMBL/GenBank/DDBJ databases">
        <title>Discovery of a novel chromosome fission-fusion reversal in muntjac.</title>
        <authorList>
            <person name="Mudd A.B."/>
            <person name="Bredeson J.V."/>
            <person name="Baum R."/>
            <person name="Hockemeyer D."/>
            <person name="Rokhsar D.S."/>
        </authorList>
    </citation>
    <scope>NUCLEOTIDE SEQUENCE [LARGE SCALE GENOMIC DNA]</scope>
    <source>
        <strain evidence="2">UCam_UCB_Mr</strain>
        <tissue evidence="2">Fibroblast cell line</tissue>
    </source>
</reference>
<gene>
    <name evidence="2" type="ORF">FD755_025409</name>
</gene>
<keyword evidence="3" id="KW-1185">Reference proteome</keyword>
<proteinExistence type="predicted"/>
<evidence type="ECO:0000256" key="1">
    <source>
        <dbReference type="SAM" id="MobiDB-lite"/>
    </source>
</evidence>
<accession>A0A5N3UMN3</accession>
<protein>
    <submittedName>
        <fullName evidence="2">Uncharacterized protein</fullName>
    </submittedName>
</protein>
<feature type="compositionally biased region" description="Pro residues" evidence="1">
    <location>
        <begin position="10"/>
        <end position="31"/>
    </location>
</feature>
<comment type="caution">
    <text evidence="2">The sequence shown here is derived from an EMBL/GenBank/DDBJ whole genome shotgun (WGS) entry which is preliminary data.</text>
</comment>
<feature type="region of interest" description="Disordered" evidence="1">
    <location>
        <begin position="1"/>
        <end position="57"/>
    </location>
</feature>
<feature type="non-terminal residue" evidence="2">
    <location>
        <position position="111"/>
    </location>
</feature>
<dbReference type="Proteomes" id="UP000326062">
    <property type="component" value="Unassembled WGS sequence"/>
</dbReference>
<sequence>MEPAREPPARTRPPPPPAVRPAPAPAAPRPRSPAEAEGRGPEGLLRRSGSGYEGSTSWKAALEVKGAVTDTDCERPPRPCQRVWTLSEVTTERFKEGLCRLGDEAGHLGGD</sequence>
<organism evidence="2 3">
    <name type="scientific">Muntiacus reevesi</name>
    <name type="common">Reeves' muntjac</name>
    <name type="synonym">Cervus reevesi</name>
    <dbReference type="NCBI Taxonomy" id="9886"/>
    <lineage>
        <taxon>Eukaryota</taxon>
        <taxon>Metazoa</taxon>
        <taxon>Chordata</taxon>
        <taxon>Craniata</taxon>
        <taxon>Vertebrata</taxon>
        <taxon>Euteleostomi</taxon>
        <taxon>Mammalia</taxon>
        <taxon>Eutheria</taxon>
        <taxon>Laurasiatheria</taxon>
        <taxon>Artiodactyla</taxon>
        <taxon>Ruminantia</taxon>
        <taxon>Pecora</taxon>
        <taxon>Cervidae</taxon>
        <taxon>Muntiacinae</taxon>
        <taxon>Muntiacus</taxon>
    </lineage>
</organism>
<evidence type="ECO:0000313" key="3">
    <source>
        <dbReference type="Proteomes" id="UP000326062"/>
    </source>
</evidence>